<dbReference type="InterPro" id="IPR011990">
    <property type="entry name" value="TPR-like_helical_dom_sf"/>
</dbReference>
<feature type="region of interest" description="Disordered" evidence="4">
    <location>
        <begin position="390"/>
        <end position="423"/>
    </location>
</feature>
<comment type="caution">
    <text evidence="5">The sequence shown here is derived from an EMBL/GenBank/DDBJ whole genome shotgun (WGS) entry which is preliminary data.</text>
</comment>
<evidence type="ECO:0000256" key="3">
    <source>
        <dbReference type="SAM" id="Coils"/>
    </source>
</evidence>
<evidence type="ECO:0000256" key="4">
    <source>
        <dbReference type="SAM" id="MobiDB-lite"/>
    </source>
</evidence>
<gene>
    <name evidence="5" type="ORF">LTR24_010420</name>
</gene>
<keyword evidence="1" id="KW-0677">Repeat</keyword>
<feature type="region of interest" description="Disordered" evidence="4">
    <location>
        <begin position="922"/>
        <end position="946"/>
    </location>
</feature>
<evidence type="ECO:0008006" key="7">
    <source>
        <dbReference type="Google" id="ProtNLM"/>
    </source>
</evidence>
<protein>
    <recommendedName>
        <fullName evidence="7">Pentatricopeptide repeat protein</fullName>
    </recommendedName>
</protein>
<accession>A0ABR0JUB6</accession>
<reference evidence="5 6" key="1">
    <citation type="submission" date="2023-08" db="EMBL/GenBank/DDBJ databases">
        <title>Black Yeasts Isolated from many extreme environments.</title>
        <authorList>
            <person name="Coleine C."/>
            <person name="Stajich J.E."/>
            <person name="Selbmann L."/>
        </authorList>
    </citation>
    <scope>NUCLEOTIDE SEQUENCE [LARGE SCALE GENOMIC DNA]</scope>
    <source>
        <strain evidence="5 6">CCFEE 5885</strain>
    </source>
</reference>
<feature type="region of interest" description="Disordered" evidence="4">
    <location>
        <begin position="16"/>
        <end position="50"/>
    </location>
</feature>
<dbReference type="Pfam" id="PF13041">
    <property type="entry name" value="PPR_2"/>
    <property type="match status" value="1"/>
</dbReference>
<dbReference type="NCBIfam" id="TIGR00756">
    <property type="entry name" value="PPR"/>
    <property type="match status" value="1"/>
</dbReference>
<proteinExistence type="predicted"/>
<feature type="region of interest" description="Disordered" evidence="4">
    <location>
        <begin position="64"/>
        <end position="93"/>
    </location>
</feature>
<dbReference type="PANTHER" id="PTHR47942">
    <property type="entry name" value="TETRATRICOPEPTIDE REPEAT (TPR)-LIKE SUPERFAMILY PROTEIN-RELATED"/>
    <property type="match status" value="1"/>
</dbReference>
<dbReference type="PROSITE" id="PS51375">
    <property type="entry name" value="PPR"/>
    <property type="match status" value="1"/>
</dbReference>
<feature type="region of interest" description="Disordered" evidence="4">
    <location>
        <begin position="765"/>
        <end position="794"/>
    </location>
</feature>
<dbReference type="EMBL" id="JAVRRG010000325">
    <property type="protein sequence ID" value="KAK5072338.1"/>
    <property type="molecule type" value="Genomic_DNA"/>
</dbReference>
<feature type="region of interest" description="Disordered" evidence="4">
    <location>
        <begin position="871"/>
        <end position="904"/>
    </location>
</feature>
<evidence type="ECO:0000313" key="5">
    <source>
        <dbReference type="EMBL" id="KAK5072338.1"/>
    </source>
</evidence>
<keyword evidence="6" id="KW-1185">Reference proteome</keyword>
<dbReference type="Proteomes" id="UP001345013">
    <property type="component" value="Unassembled WGS sequence"/>
</dbReference>
<evidence type="ECO:0000256" key="2">
    <source>
        <dbReference type="PROSITE-ProRule" id="PRU00708"/>
    </source>
</evidence>
<dbReference type="InterPro" id="IPR002885">
    <property type="entry name" value="PPR_rpt"/>
</dbReference>
<evidence type="ECO:0000256" key="1">
    <source>
        <dbReference type="ARBA" id="ARBA00022737"/>
    </source>
</evidence>
<dbReference type="PANTHER" id="PTHR47942:SF105">
    <property type="entry name" value="ATPASE EXPRESSION PROTEIN 3"/>
    <property type="match status" value="1"/>
</dbReference>
<feature type="compositionally biased region" description="Low complexity" evidence="4">
    <location>
        <begin position="935"/>
        <end position="946"/>
    </location>
</feature>
<evidence type="ECO:0000313" key="6">
    <source>
        <dbReference type="Proteomes" id="UP001345013"/>
    </source>
</evidence>
<feature type="repeat" description="PPR" evidence="2">
    <location>
        <begin position="174"/>
        <end position="208"/>
    </location>
</feature>
<feature type="compositionally biased region" description="Basic and acidic residues" evidence="4">
    <location>
        <begin position="875"/>
        <end position="884"/>
    </location>
</feature>
<feature type="compositionally biased region" description="Basic and acidic residues" evidence="4">
    <location>
        <begin position="765"/>
        <end position="779"/>
    </location>
</feature>
<keyword evidence="3" id="KW-0175">Coiled coil</keyword>
<sequence>MAGAPAAYLRSHATLSSVRKGHHRRLLQKSMNEKHDPPVGNKRRKAPGALTRVELRDVRAREKNKAWLHGKQGESDQLDEDDVEEGTEEDPLRQFIRPSEVDESRISAEKQMKQGEAAARRQERGLARKAENDVELYYKDPLQLANGVLQRLKSADIDGALRLVRASEAFEIKNIVSWNHCVDWLMSQGEVKEALKVYNEMKKRGHKPDAYTYTLMLRGLSQHVNKPNVVKEAVKIYNSIFAPNSAVKPNTIHTNAIVNVCARGGDMDSLWAITGKLPEKGPGSPDRVTYTLILNAIRENTIRETTKTADKVKFGGDAAAAADSRQKMFEQAVEDGRKLWEDISYRWRRANLVLDEQLVCAMARLLLGCGVGKDVGQVLDLVESTMNLRIPERQSKSKQPSPFGGVDAPKSEEGALVEDGETNSTAMMPLKESNVYATPGQNTLSMLLEACYIYKPIRQLAPSYWHYMANVLNVEPDAANISAYLRILRLNRASTRVYELLAQDWPQAVSKTLYRRGTFVIAFAACARDKKNPNVFATAQKLLKLMQERLEERDVGMFDEGVAVGELRGKARKAAEQKVREELRNLDEQEAAEVRAQANGAEMLPVDPKVLQYFVELGVDTTKGWNEGLRGKDDGEVFERHPAKNHTIIALRTVAPHSGQLKRLLKAKLDEMQFAGVDPKARRWANSKNRSAGSRVFEKVGDLLELMRTMIGAYDKVLDMAERFNRVGKEPLDANLMADFNSKKREYTAYMARVEKTVGQRLKHAEAYEDVRERDHGREEDDEEDADNAGPDIERRIRAVLEGVDAKVLRDRQETKGFKNNYFPEQKAEVKIHSRVQSQTRDHLLGKAIERNFGKTDYGVLNEELGLENGRASKARMEARERQRTLSQPASTKPAKPRQPMIGDELGLDDEDDDLVNITNPRPSAQPGGFTPFKSQSSQTAATNQSVNFRTPRWQKHRDEVTEKESADWLLRQQRMNTRPMGRSILDNGEVVRAWNGEKSAASA</sequence>
<feature type="compositionally biased region" description="Acidic residues" evidence="4">
    <location>
        <begin position="76"/>
        <end position="89"/>
    </location>
</feature>
<name>A0ABR0JUB6_9EURO</name>
<dbReference type="Gene3D" id="1.25.40.10">
    <property type="entry name" value="Tetratricopeptide repeat domain"/>
    <property type="match status" value="1"/>
</dbReference>
<feature type="coiled-coil region" evidence="3">
    <location>
        <begin position="572"/>
        <end position="599"/>
    </location>
</feature>
<organism evidence="5 6">
    <name type="scientific">Lithohypha guttulata</name>
    <dbReference type="NCBI Taxonomy" id="1690604"/>
    <lineage>
        <taxon>Eukaryota</taxon>
        <taxon>Fungi</taxon>
        <taxon>Dikarya</taxon>
        <taxon>Ascomycota</taxon>
        <taxon>Pezizomycotina</taxon>
        <taxon>Eurotiomycetes</taxon>
        <taxon>Chaetothyriomycetidae</taxon>
        <taxon>Chaetothyriales</taxon>
        <taxon>Trichomeriaceae</taxon>
        <taxon>Lithohypha</taxon>
    </lineage>
</organism>
<dbReference type="InterPro" id="IPR051222">
    <property type="entry name" value="PPR/CCM1_RNA-binding"/>
</dbReference>